<keyword evidence="3" id="KW-1185">Reference proteome</keyword>
<dbReference type="Proteomes" id="UP000316624">
    <property type="component" value="Unassembled WGS sequence"/>
</dbReference>
<reference evidence="2 3" key="1">
    <citation type="journal article" date="2015" name="Stand. Genomic Sci.">
        <title>Genomic Encyclopedia of Bacterial and Archaeal Type Strains, Phase III: the genomes of soil and plant-associated and newly described type strains.</title>
        <authorList>
            <person name="Whitman W.B."/>
            <person name="Woyke T."/>
            <person name="Klenk H.P."/>
            <person name="Zhou Y."/>
            <person name="Lilburn T.G."/>
            <person name="Beck B.J."/>
            <person name="De Vos P."/>
            <person name="Vandamme P."/>
            <person name="Eisen J.A."/>
            <person name="Garrity G."/>
            <person name="Hugenholtz P."/>
            <person name="Kyrpides N.C."/>
        </authorList>
    </citation>
    <scope>NUCLEOTIDE SEQUENCE [LARGE SCALE GENOMIC DNA]</scope>
    <source>
        <strain evidence="2 3">CGMCC 1.7748</strain>
    </source>
</reference>
<sequence>MARGLYDIDDRTVGRFNLHQAEAEKKPIGFPLKTLFLALAGGIAMILAAGPHLLWSQPEAKHGGGFGGFVINTTFDSCGGKSPAFSASACVLSPREFSYGNTTYHLSDIRTPDGRLPACDAEERLAGKAKRTFIGILNGGAFESLPDPADSNPGARILMRDGVSIGQIMIAKGVAQPWAPQRYNWCAHV</sequence>
<name>A0A562KD69_SPHWJ</name>
<evidence type="ECO:0000313" key="2">
    <source>
        <dbReference type="EMBL" id="TWH93347.1"/>
    </source>
</evidence>
<dbReference type="RefSeq" id="WP_145073603.1">
    <property type="nucleotide sequence ID" value="NZ_JACIIY010000006.1"/>
</dbReference>
<comment type="caution">
    <text evidence="2">The sequence shown here is derived from an EMBL/GenBank/DDBJ whole genome shotgun (WGS) entry which is preliminary data.</text>
</comment>
<protein>
    <recommendedName>
        <fullName evidence="4">Nuclease-like protein</fullName>
    </recommendedName>
</protein>
<evidence type="ECO:0000256" key="1">
    <source>
        <dbReference type="SAM" id="Phobius"/>
    </source>
</evidence>
<feature type="transmembrane region" description="Helical" evidence="1">
    <location>
        <begin position="35"/>
        <end position="55"/>
    </location>
</feature>
<accession>A0A562KD69</accession>
<dbReference type="EMBL" id="VLKK01000007">
    <property type="protein sequence ID" value="TWH93347.1"/>
    <property type="molecule type" value="Genomic_DNA"/>
</dbReference>
<keyword evidence="1" id="KW-0472">Membrane</keyword>
<organism evidence="2 3">
    <name type="scientific">Sphingobium wenxiniae (strain DSM 21828 / CGMCC 1.7748 / JZ-1)</name>
    <dbReference type="NCBI Taxonomy" id="595605"/>
    <lineage>
        <taxon>Bacteria</taxon>
        <taxon>Pseudomonadati</taxon>
        <taxon>Pseudomonadota</taxon>
        <taxon>Alphaproteobacteria</taxon>
        <taxon>Sphingomonadales</taxon>
        <taxon>Sphingomonadaceae</taxon>
        <taxon>Sphingobium</taxon>
    </lineage>
</organism>
<evidence type="ECO:0000313" key="3">
    <source>
        <dbReference type="Proteomes" id="UP000316624"/>
    </source>
</evidence>
<keyword evidence="1" id="KW-0812">Transmembrane</keyword>
<dbReference type="AlphaFoldDB" id="A0A562KD69"/>
<gene>
    <name evidence="2" type="ORF">IQ35_02254</name>
</gene>
<keyword evidence="1" id="KW-1133">Transmembrane helix</keyword>
<evidence type="ECO:0008006" key="4">
    <source>
        <dbReference type="Google" id="ProtNLM"/>
    </source>
</evidence>
<proteinExistence type="predicted"/>